<protein>
    <submittedName>
        <fullName evidence="2">Uncharacterized protein</fullName>
    </submittedName>
</protein>
<feature type="transmembrane region" description="Helical" evidence="1">
    <location>
        <begin position="569"/>
        <end position="592"/>
    </location>
</feature>
<reference evidence="2" key="1">
    <citation type="submission" date="2017-05" db="UniProtKB">
        <authorList>
            <consortium name="EnsemblMetazoa"/>
        </authorList>
    </citation>
    <scope>IDENTIFICATION</scope>
</reference>
<keyword evidence="1" id="KW-1133">Transmembrane helix</keyword>
<sequence>MDHEVPVSIQQAPVSDYEVPVSSNPSYSDHVPLSTNNNQLLATLVTTNPSYQSVTTPSVKLESEYYDTFDANKICTKRTNKRIRSYFNEELTNWEYILAALATLTVLITVTAISLALIIIFKGEMGAQSLNDVSTLTITQSPPTTAAFSVNPLDSCQCTVIKFISIPAAFNQKHDQPVEGREGKGQLNMSTSDVLKQLKSYTYQVEIINESLQSLITESKKPKIPTLTGLNLTSSITINHGDCVDELWKCKQVDELNFHSDTIVNIGLCTTVYSPYANDTHIVVGASCNILPVLPKPVFSVILIKGNADSRYVSGLQLLKQSTIACRCFNENVQQASCHAYLKKCSYQQDNMSTSDVLKQLNYYMYQIKIINESLQSLIPESNKPRVPALTGLNLTSSITINHGDCVDELWECTPSEVLGLAATGGVNFGVCTTAYSPYANDAIESHDQSLYAAMDYEVPVFIQQASVSDYEVPVSSNPSYSDHVPLSTNNNQLLATPVTTNPSYQPVELETEYYDAFDTNKICTKSNTSYLPVDLKTTTTSVSPSVHIKRTNKRIRSYFNEELTNWEYILALLATLTVLITVIAIILWSLLMSGVVNNSTLSSSLTTIASNNSTNNRITARDESGPNCTTCTNNNINTSSLTAIREPISFISEEINKLMQDKNMSTSDVLKQLNDYMYQIKIINESLQSLITESNKPRMPTLTGLNLTSSITINHDDCTSSFVACDIVIQPFFDLIQICQLSTIQYANTTHIIASSFGRVTPIGTGQFNSTTMTHQVQAIKISVVESHDQSLYAAMDHEVPVSIQQAPVSDYEVPVSSNPSYSDHVPLSTNNNQLLATPVTTNPSYQSVTTPSVELETEYYDTFDANKICTKRYKHFKFNKSISFIGKEINKLIQDKNMSTSDVLKQLNDYMYQIKIINESLQPLIPESNKPRMPTLTGLNLTSSITINHHDCTNSFVTCSLSMFDFDIEFCQLPPIPYANTDNKIMVSYSCNATPNLNTSTVVESIEKLYAPDLKFRCLCYAISGLVSCDTIIHRCPYKESVPALTATFTDIF</sequence>
<dbReference type="AlphaFoldDB" id="A0A1X7VQI2"/>
<dbReference type="InParanoid" id="A0A1X7VQI2"/>
<keyword evidence="1" id="KW-0812">Transmembrane</keyword>
<evidence type="ECO:0000256" key="1">
    <source>
        <dbReference type="SAM" id="Phobius"/>
    </source>
</evidence>
<name>A0A1X7VQI2_AMPQE</name>
<feature type="transmembrane region" description="Helical" evidence="1">
    <location>
        <begin position="96"/>
        <end position="121"/>
    </location>
</feature>
<accession>A0A1X7VQI2</accession>
<dbReference type="EnsemblMetazoa" id="Aqu2.1.42616_001">
    <property type="protein sequence ID" value="Aqu2.1.42616_001"/>
    <property type="gene ID" value="Aqu2.1.42616"/>
</dbReference>
<proteinExistence type="predicted"/>
<organism evidence="2">
    <name type="scientific">Amphimedon queenslandica</name>
    <name type="common">Sponge</name>
    <dbReference type="NCBI Taxonomy" id="400682"/>
    <lineage>
        <taxon>Eukaryota</taxon>
        <taxon>Metazoa</taxon>
        <taxon>Porifera</taxon>
        <taxon>Demospongiae</taxon>
        <taxon>Heteroscleromorpha</taxon>
        <taxon>Haplosclerida</taxon>
        <taxon>Niphatidae</taxon>
        <taxon>Amphimedon</taxon>
    </lineage>
</organism>
<keyword evidence="1" id="KW-0472">Membrane</keyword>
<evidence type="ECO:0000313" key="2">
    <source>
        <dbReference type="EnsemblMetazoa" id="Aqu2.1.42616_001"/>
    </source>
</evidence>